<evidence type="ECO:0000256" key="2">
    <source>
        <dbReference type="ARBA" id="ARBA00022980"/>
    </source>
</evidence>
<dbReference type="GO" id="GO:0005840">
    <property type="term" value="C:ribosome"/>
    <property type="evidence" value="ECO:0007669"/>
    <property type="project" value="UniProtKB-KW"/>
</dbReference>
<dbReference type="GO" id="GO:0003735">
    <property type="term" value="F:structural constituent of ribosome"/>
    <property type="evidence" value="ECO:0007669"/>
    <property type="project" value="InterPro"/>
</dbReference>
<proteinExistence type="inferred from homology"/>
<reference evidence="5" key="1">
    <citation type="journal article" date="2019" name="Genome Biol. Evol.">
        <title>Tracing the Evolution of the Plastome and Mitogenome in the Chloropicophyceae Uncovered Convergent tRNA Gene Losses and a Variant Plastid Genetic Code.</title>
        <authorList>
            <person name="Turmel M."/>
            <person name="Dos Santos A.L."/>
            <person name="Otis C."/>
            <person name="Sergerie R."/>
            <person name="Lemieux C."/>
        </authorList>
    </citation>
    <scope>NUCLEOTIDE SEQUENCE</scope>
</reference>
<dbReference type="InterPro" id="IPR022803">
    <property type="entry name" value="Ribosomal_uL5_dom_sf"/>
</dbReference>
<dbReference type="PANTHER" id="PTHR11994">
    <property type="entry name" value="60S RIBOSOMAL PROTEIN L11-RELATED"/>
    <property type="match status" value="1"/>
</dbReference>
<evidence type="ECO:0000256" key="1">
    <source>
        <dbReference type="ARBA" id="ARBA00008553"/>
    </source>
</evidence>
<keyword evidence="3" id="KW-0687">Ribonucleoprotein</keyword>
<evidence type="ECO:0000256" key="3">
    <source>
        <dbReference type="ARBA" id="ARBA00023274"/>
    </source>
</evidence>
<dbReference type="Pfam" id="PF00673">
    <property type="entry name" value="Ribosomal_L5_C"/>
    <property type="match status" value="1"/>
</dbReference>
<dbReference type="GO" id="GO:1990904">
    <property type="term" value="C:ribonucleoprotein complex"/>
    <property type="evidence" value="ECO:0007669"/>
    <property type="project" value="UniProtKB-KW"/>
</dbReference>
<sequence>MMDFYLKDNSFLLSQNSQKRRQTQKEPQYLKKIILRTNEKTIERLAPGCLGLFLISGQYPKITLAKQSIAAYKSRQGDSLGFLVTLRGSKKNQFLQVLKDVVLPKLGDFEGFSRSGLDNQGNFSFGLESFILWPQCAPYYGIFQDFGGFHVTLVTESPLSPEESCVLYTKLGLPIR</sequence>
<dbReference type="GO" id="GO:0006412">
    <property type="term" value="P:translation"/>
    <property type="evidence" value="ECO:0007669"/>
    <property type="project" value="InterPro"/>
</dbReference>
<name>A0A4D6C577_9CHLO</name>
<keyword evidence="2 5" id="KW-0689">Ribosomal protein</keyword>
<dbReference type="InterPro" id="IPR031309">
    <property type="entry name" value="Ribosomal_uL5_C"/>
</dbReference>
<keyword evidence="5" id="KW-0496">Mitochondrion</keyword>
<dbReference type="Gene3D" id="3.30.1440.10">
    <property type="match status" value="1"/>
</dbReference>
<feature type="domain" description="Large ribosomal subunit protein uL5 C-terminal" evidence="4">
    <location>
        <begin position="80"/>
        <end position="174"/>
    </location>
</feature>
<evidence type="ECO:0000259" key="4">
    <source>
        <dbReference type="Pfam" id="PF00673"/>
    </source>
</evidence>
<dbReference type="InterPro" id="IPR002132">
    <property type="entry name" value="Ribosomal_uL5"/>
</dbReference>
<protein>
    <submittedName>
        <fullName evidence="5">Ribosomal protein L5</fullName>
    </submittedName>
</protein>
<dbReference type="AlphaFoldDB" id="A0A4D6C577"/>
<dbReference type="SUPFAM" id="SSF55282">
    <property type="entry name" value="RL5-like"/>
    <property type="match status" value="1"/>
</dbReference>
<organism evidence="5">
    <name type="scientific">Chloropicon sp. RCC4434</name>
    <dbReference type="NCBI Taxonomy" id="2565277"/>
    <lineage>
        <taxon>Eukaryota</taxon>
        <taxon>Viridiplantae</taxon>
        <taxon>Chlorophyta</taxon>
        <taxon>Chloropicophyceae</taxon>
        <taxon>Chloropicales</taxon>
        <taxon>Chloropicaceae</taxon>
        <taxon>Chloropicon</taxon>
    </lineage>
</organism>
<gene>
    <name evidence="5" type="primary">rpl5</name>
</gene>
<evidence type="ECO:0000313" key="5">
    <source>
        <dbReference type="EMBL" id="QBX98851.1"/>
    </source>
</evidence>
<geneLocation type="mitochondrion" evidence="5"/>
<accession>A0A4D6C577</accession>
<dbReference type="EMBL" id="MK086009">
    <property type="protein sequence ID" value="QBX98851.1"/>
    <property type="molecule type" value="Genomic_DNA"/>
</dbReference>
<comment type="similarity">
    <text evidence="1">Belongs to the universal ribosomal protein uL5 family.</text>
</comment>